<protein>
    <submittedName>
        <fullName evidence="2">Uncharacterized protein</fullName>
    </submittedName>
</protein>
<keyword evidence="1" id="KW-0812">Transmembrane</keyword>
<keyword evidence="1" id="KW-1133">Transmembrane helix</keyword>
<dbReference type="Proteomes" id="UP000281498">
    <property type="component" value="Unassembled WGS sequence"/>
</dbReference>
<feature type="transmembrane region" description="Helical" evidence="1">
    <location>
        <begin position="41"/>
        <end position="61"/>
    </location>
</feature>
<dbReference type="RefSeq" id="WP_110934571.1">
    <property type="nucleotide sequence ID" value="NZ_KZ614146.1"/>
</dbReference>
<feature type="transmembrane region" description="Helical" evidence="1">
    <location>
        <begin position="6"/>
        <end position="29"/>
    </location>
</feature>
<keyword evidence="3" id="KW-1185">Reference proteome</keyword>
<evidence type="ECO:0000313" key="2">
    <source>
        <dbReference type="EMBL" id="RKL64737.1"/>
    </source>
</evidence>
<evidence type="ECO:0000256" key="1">
    <source>
        <dbReference type="SAM" id="Phobius"/>
    </source>
</evidence>
<comment type="caution">
    <text evidence="2">The sequence shown here is derived from an EMBL/GenBank/DDBJ whole genome shotgun (WGS) entry which is preliminary data.</text>
</comment>
<dbReference type="AlphaFoldDB" id="A0A3A9JW83"/>
<evidence type="ECO:0000313" key="3">
    <source>
        <dbReference type="Proteomes" id="UP000281498"/>
    </source>
</evidence>
<sequence length="69" mass="7753">MPVILTSIFSAIIIFITVFSMIKVLHIAYKRKGILILKYRVLATSFIVVGISVASVLPIGYQRLFELIL</sequence>
<reference evidence="2 3" key="1">
    <citation type="submission" date="2017-10" db="EMBL/GenBank/DDBJ databases">
        <title>Bacillus sp. nov., a halophilic bacterium isolated from a Keqin Lake.</title>
        <authorList>
            <person name="Wang H."/>
        </authorList>
    </citation>
    <scope>NUCLEOTIDE SEQUENCE [LARGE SCALE GENOMIC DNA]</scope>
    <source>
        <strain evidence="2 3">KCTC 13187</strain>
    </source>
</reference>
<dbReference type="EMBL" id="PDOE01000044">
    <property type="protein sequence ID" value="RKL64737.1"/>
    <property type="molecule type" value="Genomic_DNA"/>
</dbReference>
<name>A0A3A9JW83_9BACI</name>
<dbReference type="OrthoDB" id="2931679at2"/>
<gene>
    <name evidence="2" type="ORF">CR203_24685</name>
</gene>
<organism evidence="2 3">
    <name type="scientific">Salipaludibacillus neizhouensis</name>
    <dbReference type="NCBI Taxonomy" id="885475"/>
    <lineage>
        <taxon>Bacteria</taxon>
        <taxon>Bacillati</taxon>
        <taxon>Bacillota</taxon>
        <taxon>Bacilli</taxon>
        <taxon>Bacillales</taxon>
        <taxon>Bacillaceae</taxon>
    </lineage>
</organism>
<proteinExistence type="predicted"/>
<accession>A0A3A9JW83</accession>
<keyword evidence="1" id="KW-0472">Membrane</keyword>